<dbReference type="InterPro" id="IPR020802">
    <property type="entry name" value="TesA-like"/>
</dbReference>
<reference evidence="4 5" key="1">
    <citation type="submission" date="2017-03" db="EMBL/GenBank/DDBJ databases">
        <title>Draft genome sequence of Streptomyces scabrisporus NF3, endophyte isolated from Amphipterygium adstringens.</title>
        <authorList>
            <person name="Vazquez M."/>
            <person name="Ceapa C.D."/>
            <person name="Rodriguez Luna D."/>
            <person name="Sanchez Esquivel S."/>
        </authorList>
    </citation>
    <scope>NUCLEOTIDE SEQUENCE [LARGE SCALE GENOMIC DNA]</scope>
    <source>
        <strain evidence="4 5">NF3</strain>
    </source>
</reference>
<evidence type="ECO:0000313" key="5">
    <source>
        <dbReference type="Proteomes" id="UP000190037"/>
    </source>
</evidence>
<dbReference type="Pfam" id="PF00975">
    <property type="entry name" value="Thioesterase"/>
    <property type="match status" value="1"/>
</dbReference>
<protein>
    <submittedName>
        <fullName evidence="4">Thioesterase</fullName>
    </submittedName>
</protein>
<dbReference type="STRING" id="159449.B4N89_04405"/>
<dbReference type="InterPro" id="IPR012223">
    <property type="entry name" value="TEII"/>
</dbReference>
<dbReference type="SMART" id="SM00824">
    <property type="entry name" value="PKS_TE"/>
    <property type="match status" value="1"/>
</dbReference>
<comment type="similarity">
    <text evidence="1">Belongs to the thioesterase family.</text>
</comment>
<comment type="caution">
    <text evidence="4">The sequence shown here is derived from an EMBL/GenBank/DDBJ whole genome shotgun (WGS) entry which is preliminary data.</text>
</comment>
<dbReference type="GO" id="GO:0016787">
    <property type="term" value="F:hydrolase activity"/>
    <property type="evidence" value="ECO:0007669"/>
    <property type="project" value="UniProtKB-KW"/>
</dbReference>
<evidence type="ECO:0000256" key="2">
    <source>
        <dbReference type="ARBA" id="ARBA00022801"/>
    </source>
</evidence>
<keyword evidence="2" id="KW-0378">Hydrolase</keyword>
<dbReference type="InterPro" id="IPR001031">
    <property type="entry name" value="Thioesterase"/>
</dbReference>
<dbReference type="GO" id="GO:0008610">
    <property type="term" value="P:lipid biosynthetic process"/>
    <property type="evidence" value="ECO:0007669"/>
    <property type="project" value="TreeGrafter"/>
</dbReference>
<proteinExistence type="inferred from homology"/>
<evidence type="ECO:0000256" key="1">
    <source>
        <dbReference type="ARBA" id="ARBA00007169"/>
    </source>
</evidence>
<dbReference type="InterPro" id="IPR029058">
    <property type="entry name" value="AB_hydrolase_fold"/>
</dbReference>
<evidence type="ECO:0000313" key="4">
    <source>
        <dbReference type="EMBL" id="OPC80287.1"/>
    </source>
</evidence>
<dbReference type="RefSeq" id="WP_078974548.1">
    <property type="nucleotide sequence ID" value="NZ_MWQN01000001.1"/>
</dbReference>
<dbReference type="PANTHER" id="PTHR11487">
    <property type="entry name" value="THIOESTERASE"/>
    <property type="match status" value="1"/>
</dbReference>
<dbReference type="OrthoDB" id="8480037at2"/>
<dbReference type="EMBL" id="MWQN01000001">
    <property type="protein sequence ID" value="OPC80287.1"/>
    <property type="molecule type" value="Genomic_DNA"/>
</dbReference>
<name>A0A1T3NTS0_9ACTN</name>
<dbReference type="Proteomes" id="UP000190037">
    <property type="component" value="Unassembled WGS sequence"/>
</dbReference>
<organism evidence="4 5">
    <name type="scientific">Embleya scabrispora</name>
    <dbReference type="NCBI Taxonomy" id="159449"/>
    <lineage>
        <taxon>Bacteria</taxon>
        <taxon>Bacillati</taxon>
        <taxon>Actinomycetota</taxon>
        <taxon>Actinomycetes</taxon>
        <taxon>Kitasatosporales</taxon>
        <taxon>Streptomycetaceae</taxon>
        <taxon>Embleya</taxon>
    </lineage>
</organism>
<dbReference type="AlphaFoldDB" id="A0A1T3NTS0"/>
<accession>A0A1T3NTS0</accession>
<dbReference type="PANTHER" id="PTHR11487:SF0">
    <property type="entry name" value="S-ACYL FATTY ACID SYNTHASE THIOESTERASE, MEDIUM CHAIN"/>
    <property type="match status" value="1"/>
</dbReference>
<gene>
    <name evidence="4" type="ORF">B4N89_04405</name>
</gene>
<feature type="domain" description="Thioesterase TesA-like" evidence="3">
    <location>
        <begin position="26"/>
        <end position="246"/>
    </location>
</feature>
<evidence type="ECO:0000259" key="3">
    <source>
        <dbReference type="SMART" id="SM00824"/>
    </source>
</evidence>
<keyword evidence="5" id="KW-1185">Reference proteome</keyword>
<dbReference type="Gene3D" id="3.40.50.1820">
    <property type="entry name" value="alpha/beta hydrolase"/>
    <property type="match status" value="1"/>
</dbReference>
<sequence>MSTASSVSDTWIRRFHPAADQVPRLVALPHAGGSASFWFPLSAALKERVEVLGVQYPGRQDRRAEPLVDDIDTLAERITEALDPWLDERLPLVLFGHSMGAVLGFEVARRLRVPPAALIVSGRRAPDRQREERLHRLDDAGLAAELRSMSGTDASLLANDEVLQMVLPALRADYRAIETYRCTPGAPLECPITVLIGDQDPKVTLDEATAWRDHTNGTFALHTFTGGHFYLTEHQAAVTARITEAIDAATGRG</sequence>
<dbReference type="SUPFAM" id="SSF53474">
    <property type="entry name" value="alpha/beta-Hydrolases"/>
    <property type="match status" value="1"/>
</dbReference>